<dbReference type="InterPro" id="IPR016163">
    <property type="entry name" value="Ald_DH_C"/>
</dbReference>
<dbReference type="UniPathway" id="UPA00261">
    <property type="reaction ID" value="UER00373"/>
</dbReference>
<gene>
    <name evidence="10" type="ORF">DKW60_14855</name>
</gene>
<dbReference type="EC" id="1.2.1.88" evidence="5"/>
<dbReference type="InterPro" id="IPR050485">
    <property type="entry name" value="Proline_metab_enzyme"/>
</dbReference>
<dbReference type="NCBIfam" id="TIGR01238">
    <property type="entry name" value="D1pyr5carbox3"/>
    <property type="match status" value="1"/>
</dbReference>
<keyword evidence="5" id="KW-0274">FAD</keyword>
<dbReference type="GO" id="GO:0009898">
    <property type="term" value="C:cytoplasmic side of plasma membrane"/>
    <property type="evidence" value="ECO:0007669"/>
    <property type="project" value="TreeGrafter"/>
</dbReference>
<dbReference type="SUPFAM" id="SSF53720">
    <property type="entry name" value="ALDH-like"/>
    <property type="match status" value="1"/>
</dbReference>
<dbReference type="InterPro" id="IPR024082">
    <property type="entry name" value="PRODH_PutA_dom_II"/>
</dbReference>
<keyword evidence="5" id="KW-0238">DNA-binding</keyword>
<dbReference type="GO" id="GO:0003842">
    <property type="term" value="F:L-glutamate gamma-semialdehyde dehydrogenase activity"/>
    <property type="evidence" value="ECO:0007669"/>
    <property type="project" value="UniProtKB-UniRule"/>
</dbReference>
<comment type="catalytic activity">
    <reaction evidence="5">
        <text>L-proline + a quinone = (S)-1-pyrroline-5-carboxylate + a quinol + H(+)</text>
        <dbReference type="Rhea" id="RHEA:23784"/>
        <dbReference type="ChEBI" id="CHEBI:15378"/>
        <dbReference type="ChEBI" id="CHEBI:17388"/>
        <dbReference type="ChEBI" id="CHEBI:24646"/>
        <dbReference type="ChEBI" id="CHEBI:60039"/>
        <dbReference type="ChEBI" id="CHEBI:132124"/>
        <dbReference type="EC" id="1.5.5.2"/>
    </reaction>
</comment>
<comment type="caution">
    <text evidence="10">The sequence shown here is derived from an EMBL/GenBank/DDBJ whole genome shotgun (WGS) entry which is preliminary data.</text>
</comment>
<dbReference type="Gene3D" id="3.40.605.10">
    <property type="entry name" value="Aldehyde Dehydrogenase, Chain A, domain 1"/>
    <property type="match status" value="1"/>
</dbReference>
<dbReference type="PIRSF" id="PIRSF000197">
    <property type="entry name" value="Bifunct_PutA"/>
    <property type="match status" value="1"/>
</dbReference>
<feature type="domain" description="Proline dehydrogenase PutA" evidence="9">
    <location>
        <begin position="60"/>
        <end position="171"/>
    </location>
</feature>
<reference evidence="10 11" key="1">
    <citation type="submission" date="2018-05" db="EMBL/GenBank/DDBJ databases">
        <title>Leucothrix arctica sp. nov., isolated from Arctic seawater.</title>
        <authorList>
            <person name="Choi A."/>
            <person name="Baek K."/>
        </authorList>
    </citation>
    <scope>NUCLEOTIDE SEQUENCE [LARGE SCALE GENOMIC DNA]</scope>
    <source>
        <strain evidence="10 11">JCM 18388</strain>
    </source>
</reference>
<evidence type="ECO:0000256" key="6">
    <source>
        <dbReference type="PIRSR" id="PIRSR000197-1"/>
    </source>
</evidence>
<feature type="active site" evidence="6">
    <location>
        <position position="810"/>
    </location>
</feature>
<dbReference type="InterPro" id="IPR025703">
    <property type="entry name" value="Bifunct_PutA"/>
</dbReference>
<dbReference type="PROSITE" id="PS00070">
    <property type="entry name" value="ALDEHYDE_DEHYDR_CYS"/>
    <property type="match status" value="1"/>
</dbReference>
<dbReference type="InterPro" id="IPR029041">
    <property type="entry name" value="FAD-linked_oxidoreductase-like"/>
</dbReference>
<dbReference type="Pfam" id="PF01619">
    <property type="entry name" value="Pro_dh"/>
    <property type="match status" value="1"/>
</dbReference>
<evidence type="ECO:0000313" key="11">
    <source>
        <dbReference type="Proteomes" id="UP000245539"/>
    </source>
</evidence>
<evidence type="ECO:0000259" key="7">
    <source>
        <dbReference type="Pfam" id="PF00171"/>
    </source>
</evidence>
<evidence type="ECO:0000256" key="3">
    <source>
        <dbReference type="ARBA" id="ARBA00023027"/>
    </source>
</evidence>
<comment type="cofactor">
    <cofactor evidence="5">
        <name>FAD</name>
        <dbReference type="ChEBI" id="CHEBI:57692"/>
    </cofactor>
</comment>
<evidence type="ECO:0000256" key="5">
    <source>
        <dbReference type="PIRNR" id="PIRNR000197"/>
    </source>
</evidence>
<keyword evidence="11" id="KW-1185">Reference proteome</keyword>
<dbReference type="InterPro" id="IPR005933">
    <property type="entry name" value="PutA_C"/>
</dbReference>
<dbReference type="GO" id="GO:0004657">
    <property type="term" value="F:proline dehydrogenase activity"/>
    <property type="evidence" value="ECO:0007669"/>
    <property type="project" value="UniProtKB-UniRule"/>
</dbReference>
<keyword evidence="5" id="KW-0804">Transcription</keyword>
<dbReference type="Gene3D" id="1.20.5.460">
    <property type="entry name" value="Single helix bin"/>
    <property type="match status" value="1"/>
</dbReference>
<evidence type="ECO:0000259" key="9">
    <source>
        <dbReference type="Pfam" id="PF14850"/>
    </source>
</evidence>
<evidence type="ECO:0000256" key="4">
    <source>
        <dbReference type="ARBA" id="ARBA00048142"/>
    </source>
</evidence>
<keyword evidence="5" id="KW-0285">Flavoprotein</keyword>
<evidence type="ECO:0000256" key="2">
    <source>
        <dbReference type="ARBA" id="ARBA00023002"/>
    </source>
</evidence>
<accession>A0A317CBI4</accession>
<dbReference type="InterPro" id="IPR016160">
    <property type="entry name" value="Ald_DH_CS_CYS"/>
</dbReference>
<dbReference type="InterPro" id="IPR015590">
    <property type="entry name" value="Aldehyde_DH_dom"/>
</dbReference>
<dbReference type="FunFam" id="1.20.5.460:FF:000001">
    <property type="entry name" value="Bifunctional protein PutA"/>
    <property type="match status" value="1"/>
</dbReference>
<dbReference type="SUPFAM" id="SSF81935">
    <property type="entry name" value="N-terminal domain of bifunctional PutA protein"/>
    <property type="match status" value="1"/>
</dbReference>
<dbReference type="InterPro" id="IPR002872">
    <property type="entry name" value="Proline_DH_dom"/>
</dbReference>
<dbReference type="InterPro" id="IPR016161">
    <property type="entry name" value="Ald_DH/histidinol_DH"/>
</dbReference>
<evidence type="ECO:0000313" key="10">
    <source>
        <dbReference type="EMBL" id="PWQ95491.1"/>
    </source>
</evidence>
<dbReference type="SUPFAM" id="SSF51730">
    <property type="entry name" value="FAD-linked oxidoreductase"/>
    <property type="match status" value="1"/>
</dbReference>
<sequence>MSILDTIRQQMRDNELADEQQVLNDLMQSAPIDQITRDKIVSRATQLVEDIRASDKPGLMEAFLAEYGLSTDEGVALMCLAEALLRVPDAETMDALIEDKIAPSSWGEHLGKSSSSLVNASTWALMITGKILKEDEQEGIASVLMGAVKRLGEPVIRTAVKQAMKELGSEFVLGRTIKEAVERGKKQQAVGFTYSYDMLGEAALTSKDAKKFFDAYERAISELAEHCDSPDIRENPGISIKLSALHPRYEVSQRERVMTELVESTLMLALQAKNAGMGFNIDAEEADRLDLSLDVIEAVLKNPLLAGWDGFGVVVQAYGKRCPQVIDWLYELATALDRKIMVRLVKGAYWDTEIKLAQTEGLKGFPVYTQKAVTDAAYISCAKKLLDLTDRIYPQFATHNAHTVAAVLEMADDPAAYEFQRLHGMGESLHLTVLKQSKTRCRIYAPVGAHRDLLAYLVRRLLENGANSSFVNQIVDTDIAASDVAADPFSKVLIKPQAMTSTGLSGDDKNAELEPDAITGVTSDGQIAKPADIYQPSRVNSRGWDLRSLDDLEEIEVARMPYINSTWKAGYLIAGDSVLDAANADMASLDKSLIKTVTNPADPTELVGTVVDTSAELVEVALNVATPWAQIDATARGDILRRAADLYEANFGELFAVLSREAGKTPMDAIAELREAVDFLRYYAVEAASDANTSGKQARGIIACISPWNFPLAIFTGQLSAALAAGNAVLAKPAEQAPITAYIAVKLLHEAGVPIASLQLLPGAGSVVGARLSADPRINGVCFTGSTDTAQLINRSMAKNLDPSAILIAETGGLNAMIVDSTALPEQAVRDIVNSSFQSAGQRCSALRVLYVQEDTADIILNMLYGAMDELVVGAPWNFATDVGPVIDADAKQQIGDYIASAQADGRVLKMLDVPANGHFIPPTVIKVSGINDLEREVFGPVLHVATFKAEELDQVVADINGSGYGLTFGLHTRIDDRVEDITTQLKVGNMYINRNQIGAVVGSQPFGGEGLSGTGPKAGGPEYVARFLRSDEHSNKSGAADIQAMVSSVIESMPEQVASAETAGELSLEAVQAALDALKPASKAVLSALDLPGPTGESNRWSTYARGTVLCLGESREAALSQAYIASQLGCSVLLVHEAISQDLSALAGGESALGSGEVKVLSGKLNLQDLSRLQGIDVVALSADSGSLRAAREALAARDGALVPLVVSEQELPSRCTLERHVCIDTTAAGGNASLLAATEA</sequence>
<dbReference type="OrthoDB" id="9768731at2"/>
<keyword evidence="5" id="KW-0805">Transcription regulation</keyword>
<name>A0A317CBI4_9GAMM</name>
<comment type="catalytic activity">
    <reaction evidence="4 5">
        <text>L-glutamate 5-semialdehyde + NAD(+) + H2O = L-glutamate + NADH + 2 H(+)</text>
        <dbReference type="Rhea" id="RHEA:30235"/>
        <dbReference type="ChEBI" id="CHEBI:15377"/>
        <dbReference type="ChEBI" id="CHEBI:15378"/>
        <dbReference type="ChEBI" id="CHEBI:29985"/>
        <dbReference type="ChEBI" id="CHEBI:57540"/>
        <dbReference type="ChEBI" id="CHEBI:57945"/>
        <dbReference type="ChEBI" id="CHEBI:58066"/>
        <dbReference type="EC" id="1.2.1.88"/>
    </reaction>
</comment>
<dbReference type="EC" id="1.5.5.2" evidence="5"/>
<organism evidence="10 11">
    <name type="scientific">Leucothrix pacifica</name>
    <dbReference type="NCBI Taxonomy" id="1247513"/>
    <lineage>
        <taxon>Bacteria</taxon>
        <taxon>Pseudomonadati</taxon>
        <taxon>Pseudomonadota</taxon>
        <taxon>Gammaproteobacteria</taxon>
        <taxon>Thiotrichales</taxon>
        <taxon>Thiotrichaceae</taxon>
        <taxon>Leucothrix</taxon>
    </lineage>
</organism>
<dbReference type="CDD" id="cd07125">
    <property type="entry name" value="ALDH_PutA-P5CDH"/>
    <property type="match status" value="1"/>
</dbReference>
<evidence type="ECO:0000259" key="8">
    <source>
        <dbReference type="Pfam" id="PF01619"/>
    </source>
</evidence>
<comment type="function">
    <text evidence="5">Oxidizes proline to glutamate for use as a carbon and nitrogen source.</text>
</comment>
<comment type="similarity">
    <text evidence="5">In the N-terminal section; belongs to the proline dehydrogenase family.</text>
</comment>
<dbReference type="FunFam" id="3.40.309.10:FF:000005">
    <property type="entry name" value="1-pyrroline-5-carboxylate dehydrogenase 1"/>
    <property type="match status" value="1"/>
</dbReference>
<feature type="domain" description="Aldehyde dehydrogenase" evidence="7">
    <location>
        <begin position="596"/>
        <end position="1030"/>
    </location>
</feature>
<dbReference type="Proteomes" id="UP000245539">
    <property type="component" value="Unassembled WGS sequence"/>
</dbReference>
<keyword evidence="5" id="KW-0678">Repressor</keyword>
<dbReference type="AlphaFoldDB" id="A0A317CBI4"/>
<comment type="pathway">
    <text evidence="1 5">Amino-acid degradation; L-proline degradation into L-glutamate; L-glutamate from L-proline: step 2/2.</text>
</comment>
<feature type="active site" evidence="6">
    <location>
        <position position="844"/>
    </location>
</feature>
<dbReference type="PANTHER" id="PTHR42862">
    <property type="entry name" value="DELTA-1-PYRROLINE-5-CARBOXYLATE DEHYDROGENASE 1, ISOFORM A-RELATED"/>
    <property type="match status" value="1"/>
</dbReference>
<evidence type="ECO:0000256" key="1">
    <source>
        <dbReference type="ARBA" id="ARBA00004786"/>
    </source>
</evidence>
<keyword evidence="3 5" id="KW-0520">NAD</keyword>
<dbReference type="EMBL" id="QGKM01000045">
    <property type="protein sequence ID" value="PWQ95491.1"/>
    <property type="molecule type" value="Genomic_DNA"/>
</dbReference>
<dbReference type="GO" id="GO:0003700">
    <property type="term" value="F:DNA-binding transcription factor activity"/>
    <property type="evidence" value="ECO:0007669"/>
    <property type="project" value="InterPro"/>
</dbReference>
<dbReference type="InterPro" id="IPR016162">
    <property type="entry name" value="Ald_DH_N"/>
</dbReference>
<keyword evidence="2 5" id="KW-0560">Oxidoreductase</keyword>
<dbReference type="InterPro" id="IPR024089">
    <property type="entry name" value="PRODH_PutA_dom_I/II"/>
</dbReference>
<dbReference type="Pfam" id="PF00171">
    <property type="entry name" value="Aldedh"/>
    <property type="match status" value="1"/>
</dbReference>
<keyword evidence="5" id="KW-0642">Proline metabolism</keyword>
<comment type="pathway">
    <text evidence="5">Amino-acid degradation; L-proline degradation into L-glutamate; L-glutamate from L-proline: step 1/2.</text>
</comment>
<dbReference type="Pfam" id="PF14850">
    <property type="entry name" value="Pro_dh-DNA_bdg"/>
    <property type="match status" value="1"/>
</dbReference>
<dbReference type="Gene3D" id="3.40.309.10">
    <property type="entry name" value="Aldehyde Dehydrogenase, Chain A, domain 2"/>
    <property type="match status" value="1"/>
</dbReference>
<proteinExistence type="inferred from homology"/>
<dbReference type="PANTHER" id="PTHR42862:SF1">
    <property type="entry name" value="DELTA-1-PYRROLINE-5-CARBOXYLATE DEHYDROGENASE 2, ISOFORM A-RELATED"/>
    <property type="match status" value="1"/>
</dbReference>
<comment type="similarity">
    <text evidence="5">In the C-terminal section; belongs to the aldehyde dehydrogenase family.</text>
</comment>
<dbReference type="GO" id="GO:0003677">
    <property type="term" value="F:DNA binding"/>
    <property type="evidence" value="ECO:0007669"/>
    <property type="project" value="UniProtKB-KW"/>
</dbReference>
<protein>
    <recommendedName>
        <fullName evidence="5">Bifunctional protein PutA</fullName>
    </recommendedName>
    <domain>
        <recommendedName>
            <fullName evidence="5">Proline dehydrogenase</fullName>
            <ecNumber evidence="5">1.5.5.2</ecNumber>
        </recommendedName>
        <alternativeName>
            <fullName evidence="5">Proline oxidase</fullName>
        </alternativeName>
    </domain>
    <domain>
        <recommendedName>
            <fullName evidence="5">Delta-1-pyrroline-5-carboxylate dehydrogenase</fullName>
            <shortName evidence="5">P5C dehydrogenase</shortName>
            <ecNumber evidence="5">1.2.1.88</ecNumber>
        </recommendedName>
        <alternativeName>
            <fullName evidence="5">L-glutamate gamma-semialdehyde dehydrogenase</fullName>
        </alternativeName>
    </domain>
</protein>
<feature type="domain" description="Proline dehydrogenase" evidence="8">
    <location>
        <begin position="181"/>
        <end position="473"/>
    </location>
</feature>
<dbReference type="GO" id="GO:0010133">
    <property type="term" value="P:L-proline catabolic process to L-glutamate"/>
    <property type="evidence" value="ECO:0007669"/>
    <property type="project" value="UniProtKB-UniRule"/>
</dbReference>
<dbReference type="Gene3D" id="3.20.20.220">
    <property type="match status" value="1"/>
</dbReference>
<dbReference type="RefSeq" id="WP_109838446.1">
    <property type="nucleotide sequence ID" value="NZ_QGKM01000045.1"/>
</dbReference>